<dbReference type="PRINTS" id="PR00080">
    <property type="entry name" value="SDRFAMILY"/>
</dbReference>
<dbReference type="PROSITE" id="PS00061">
    <property type="entry name" value="ADH_SHORT"/>
    <property type="match status" value="1"/>
</dbReference>
<evidence type="ECO:0000256" key="3">
    <source>
        <dbReference type="ARBA" id="ARBA00023002"/>
    </source>
</evidence>
<dbReference type="PANTHER" id="PTHR24321:SF8">
    <property type="entry name" value="ESTRADIOL 17-BETA-DEHYDROGENASE 8-RELATED"/>
    <property type="match status" value="1"/>
</dbReference>
<dbReference type="GO" id="GO:0016491">
    <property type="term" value="F:oxidoreductase activity"/>
    <property type="evidence" value="ECO:0007669"/>
    <property type="project" value="UniProtKB-KW"/>
</dbReference>
<evidence type="ECO:0000256" key="2">
    <source>
        <dbReference type="ARBA" id="ARBA00022857"/>
    </source>
</evidence>
<dbReference type="Gene3D" id="3.40.50.720">
    <property type="entry name" value="NAD(P)-binding Rossmann-like Domain"/>
    <property type="match status" value="1"/>
</dbReference>
<dbReference type="InterPro" id="IPR002347">
    <property type="entry name" value="SDR_fam"/>
</dbReference>
<organism evidence="4 5">
    <name type="scientific">Sodiomyces alkalinus (strain CBS 110278 / VKM F-3762 / F11)</name>
    <name type="common">Alkaliphilic filamentous fungus</name>
    <dbReference type="NCBI Taxonomy" id="1314773"/>
    <lineage>
        <taxon>Eukaryota</taxon>
        <taxon>Fungi</taxon>
        <taxon>Dikarya</taxon>
        <taxon>Ascomycota</taxon>
        <taxon>Pezizomycotina</taxon>
        <taxon>Sordariomycetes</taxon>
        <taxon>Hypocreomycetidae</taxon>
        <taxon>Glomerellales</taxon>
        <taxon>Plectosphaerellaceae</taxon>
        <taxon>Sodiomyces</taxon>
    </lineage>
</organism>
<dbReference type="AlphaFoldDB" id="A0A3N2Q2V7"/>
<reference evidence="4 5" key="1">
    <citation type="journal article" date="2018" name="Mol. Ecol.">
        <title>The obligate alkalophilic soda-lake fungus Sodiomyces alkalinus has shifted to a protein diet.</title>
        <authorList>
            <person name="Grum-Grzhimaylo A.A."/>
            <person name="Falkoski D.L."/>
            <person name="van den Heuvel J."/>
            <person name="Valero-Jimenez C.A."/>
            <person name="Min B."/>
            <person name="Choi I.G."/>
            <person name="Lipzen A."/>
            <person name="Daum C.G."/>
            <person name="Aanen D.K."/>
            <person name="Tsang A."/>
            <person name="Henrissat B."/>
            <person name="Bilanenko E.N."/>
            <person name="de Vries R.P."/>
            <person name="van Kan J.A.L."/>
            <person name="Grigoriev I.V."/>
            <person name="Debets A.J.M."/>
        </authorList>
    </citation>
    <scope>NUCLEOTIDE SEQUENCE [LARGE SCALE GENOMIC DNA]</scope>
    <source>
        <strain evidence="4 5">F11</strain>
    </source>
</reference>
<dbReference type="STRING" id="1314773.A0A3N2Q2V7"/>
<dbReference type="Proteomes" id="UP000272025">
    <property type="component" value="Unassembled WGS sequence"/>
</dbReference>
<evidence type="ECO:0000313" key="5">
    <source>
        <dbReference type="Proteomes" id="UP000272025"/>
    </source>
</evidence>
<dbReference type="OrthoDB" id="1669814at2759"/>
<dbReference type="SUPFAM" id="SSF51735">
    <property type="entry name" value="NAD(P)-binding Rossmann-fold domains"/>
    <property type="match status" value="1"/>
</dbReference>
<dbReference type="Pfam" id="PF13561">
    <property type="entry name" value="adh_short_C2"/>
    <property type="match status" value="1"/>
</dbReference>
<keyword evidence="3" id="KW-0560">Oxidoreductase</keyword>
<keyword evidence="2" id="KW-0521">NADP</keyword>
<dbReference type="RefSeq" id="XP_028468910.1">
    <property type="nucleotide sequence ID" value="XM_028611299.1"/>
</dbReference>
<dbReference type="CDD" id="cd05233">
    <property type="entry name" value="SDR_c"/>
    <property type="match status" value="1"/>
</dbReference>
<gene>
    <name evidence="4" type="ORF">SODALDRAFT_330816</name>
</gene>
<dbReference type="EMBL" id="ML119052">
    <property type="protein sequence ID" value="ROT41104.1"/>
    <property type="molecule type" value="Genomic_DNA"/>
</dbReference>
<keyword evidence="5" id="KW-1185">Reference proteome</keyword>
<name>A0A3N2Q2V7_SODAK</name>
<evidence type="ECO:0000313" key="4">
    <source>
        <dbReference type="EMBL" id="ROT41104.1"/>
    </source>
</evidence>
<dbReference type="GeneID" id="39579777"/>
<proteinExistence type="inferred from homology"/>
<comment type="similarity">
    <text evidence="1">Belongs to the short-chain dehydrogenases/reductases (SDR) family.</text>
</comment>
<dbReference type="InterPro" id="IPR036291">
    <property type="entry name" value="NAD(P)-bd_dom_sf"/>
</dbReference>
<dbReference type="PANTHER" id="PTHR24321">
    <property type="entry name" value="DEHYDROGENASES, SHORT CHAIN"/>
    <property type="match status" value="1"/>
</dbReference>
<dbReference type="PRINTS" id="PR00081">
    <property type="entry name" value="GDHRDH"/>
</dbReference>
<protein>
    <submittedName>
        <fullName evidence="4">NAD(P)-binding protein</fullName>
    </submittedName>
</protein>
<dbReference type="InterPro" id="IPR020904">
    <property type="entry name" value="Sc_DH/Rdtase_CS"/>
</dbReference>
<sequence length="259" mass="26909">MLLSRRGALLSLADINATALAEVAAQAETERERAEHHTPTTTEQVAQVQPVFTSVVDVRSAEECNAWIAATVSHFRQPLSGAANLAGVFGPSIGRAPGAVRNLDNDEFAWVMDVNVKGTLNCMRAQLAHMQTREGARGRHHGGAIVNASSVAGISGGPLNGPYVASKHAIVGLTRTAAKEEGERGIRVNAVAPGIIATPMITQIEAAVGSKDLVAQGDPGVLGRKGEASEVAEGIVFLLGPQSRFITGVVLPIDGGWAC</sequence>
<accession>A0A3N2Q2V7</accession>
<evidence type="ECO:0000256" key="1">
    <source>
        <dbReference type="ARBA" id="ARBA00006484"/>
    </source>
</evidence>